<dbReference type="EMBL" id="CABEEZ010000107">
    <property type="protein sequence ID" value="VTR42961.1"/>
    <property type="molecule type" value="Genomic_DNA"/>
</dbReference>
<reference evidence="2" key="1">
    <citation type="submission" date="2019-05" db="EMBL/GenBank/DDBJ databases">
        <authorList>
            <consortium name="Pathogen Informatics"/>
        </authorList>
    </citation>
    <scope>NUCLEOTIDE SEQUENCE [LARGE SCALE GENOMIC DNA]</scope>
    <source>
        <strain evidence="2">NCTC12965</strain>
    </source>
</reference>
<proteinExistence type="predicted"/>
<evidence type="ECO:0000256" key="1">
    <source>
        <dbReference type="SAM" id="Phobius"/>
    </source>
</evidence>
<evidence type="ECO:0000313" key="2">
    <source>
        <dbReference type="EMBL" id="VTR42961.1"/>
    </source>
</evidence>
<keyword evidence="1" id="KW-0812">Transmembrane</keyword>
<keyword evidence="1" id="KW-1133">Transmembrane helix</keyword>
<protein>
    <submittedName>
        <fullName evidence="2">Uncharacterized protein</fullName>
    </submittedName>
</protein>
<dbReference type="AlphaFoldDB" id="A0A4U9VI87"/>
<keyword evidence="1" id="KW-0472">Membrane</keyword>
<organism evidence="2">
    <name type="scientific">Serratia fonticola</name>
    <dbReference type="NCBI Taxonomy" id="47917"/>
    <lineage>
        <taxon>Bacteria</taxon>
        <taxon>Pseudomonadati</taxon>
        <taxon>Pseudomonadota</taxon>
        <taxon>Gammaproteobacteria</taxon>
        <taxon>Enterobacterales</taxon>
        <taxon>Yersiniaceae</taxon>
        <taxon>Serratia</taxon>
    </lineage>
</organism>
<name>A0A4U9VI87_SERFO</name>
<accession>A0A4U9VI87</accession>
<gene>
    <name evidence="2" type="ORF">NCTC12965_04884</name>
</gene>
<feature type="transmembrane region" description="Helical" evidence="1">
    <location>
        <begin position="6"/>
        <end position="25"/>
    </location>
</feature>
<sequence length="31" mass="3495">MNTPMLVTFVWSNILGMVVIGLLAYRADQQL</sequence>